<accession>A0AAW1IVS7</accession>
<dbReference type="GO" id="GO:0030992">
    <property type="term" value="C:intraciliary transport particle B"/>
    <property type="evidence" value="ECO:0007669"/>
    <property type="project" value="InterPro"/>
</dbReference>
<dbReference type="Proteomes" id="UP001458880">
    <property type="component" value="Unassembled WGS sequence"/>
</dbReference>
<dbReference type="GO" id="GO:0005929">
    <property type="term" value="C:cilium"/>
    <property type="evidence" value="ECO:0007669"/>
    <property type="project" value="TreeGrafter"/>
</dbReference>
<protein>
    <submittedName>
        <fullName evidence="1">Uncharacterized protein</fullName>
    </submittedName>
</protein>
<dbReference type="PANTHER" id="PTHR31432">
    <property type="entry name" value="INTRAFLAGELLAR TRANSPORT PROTEIN 74 HOMOLOG"/>
    <property type="match status" value="1"/>
</dbReference>
<keyword evidence="2" id="KW-1185">Reference proteome</keyword>
<dbReference type="EMBL" id="JASPKY010000522">
    <property type="protein sequence ID" value="KAK9694098.1"/>
    <property type="molecule type" value="Genomic_DNA"/>
</dbReference>
<proteinExistence type="predicted"/>
<organism evidence="1 2">
    <name type="scientific">Popillia japonica</name>
    <name type="common">Japanese beetle</name>
    <dbReference type="NCBI Taxonomy" id="7064"/>
    <lineage>
        <taxon>Eukaryota</taxon>
        <taxon>Metazoa</taxon>
        <taxon>Ecdysozoa</taxon>
        <taxon>Arthropoda</taxon>
        <taxon>Hexapoda</taxon>
        <taxon>Insecta</taxon>
        <taxon>Pterygota</taxon>
        <taxon>Neoptera</taxon>
        <taxon>Endopterygota</taxon>
        <taxon>Coleoptera</taxon>
        <taxon>Polyphaga</taxon>
        <taxon>Scarabaeiformia</taxon>
        <taxon>Scarabaeidae</taxon>
        <taxon>Rutelinae</taxon>
        <taxon>Popillia</taxon>
    </lineage>
</organism>
<dbReference type="GO" id="GO:0048487">
    <property type="term" value="F:beta-tubulin binding"/>
    <property type="evidence" value="ECO:0007669"/>
    <property type="project" value="InterPro"/>
</dbReference>
<evidence type="ECO:0000313" key="1">
    <source>
        <dbReference type="EMBL" id="KAK9694098.1"/>
    </source>
</evidence>
<sequence>MDRETSARPMSTRAPSAVPIPRTAALMSAATRPLTQQGLSGLRPTQTAGGRRIYRDKRYYISQIQAQTNLIREEMVRLKKEMEEDRMKSLNVNELQTNLIREEMVRLKKEMEEDRMKSLNVKMEEDQELL</sequence>
<dbReference type="PANTHER" id="PTHR31432:SF0">
    <property type="entry name" value="INTRAFLAGELLAR TRANSPORT PROTEIN 74 HOMOLOG"/>
    <property type="match status" value="1"/>
</dbReference>
<comment type="caution">
    <text evidence="1">The sequence shown here is derived from an EMBL/GenBank/DDBJ whole genome shotgun (WGS) entry which is preliminary data.</text>
</comment>
<dbReference type="AlphaFoldDB" id="A0AAW1IVS7"/>
<evidence type="ECO:0000313" key="2">
    <source>
        <dbReference type="Proteomes" id="UP001458880"/>
    </source>
</evidence>
<gene>
    <name evidence="1" type="ORF">QE152_g33753</name>
</gene>
<dbReference type="GO" id="GO:0035735">
    <property type="term" value="P:intraciliary transport involved in cilium assembly"/>
    <property type="evidence" value="ECO:0007669"/>
    <property type="project" value="TreeGrafter"/>
</dbReference>
<dbReference type="InterPro" id="IPR029602">
    <property type="entry name" value="IFT74"/>
</dbReference>
<reference evidence="1 2" key="1">
    <citation type="journal article" date="2024" name="BMC Genomics">
        <title>De novo assembly and annotation of Popillia japonica's genome with initial clues to its potential as an invasive pest.</title>
        <authorList>
            <person name="Cucini C."/>
            <person name="Boschi S."/>
            <person name="Funari R."/>
            <person name="Cardaioli E."/>
            <person name="Iannotti N."/>
            <person name="Marturano G."/>
            <person name="Paoli F."/>
            <person name="Bruttini M."/>
            <person name="Carapelli A."/>
            <person name="Frati F."/>
            <person name="Nardi F."/>
        </authorList>
    </citation>
    <scope>NUCLEOTIDE SEQUENCE [LARGE SCALE GENOMIC DNA]</scope>
    <source>
        <strain evidence="1">DMR45628</strain>
    </source>
</reference>
<name>A0AAW1IVS7_POPJA</name>